<gene>
    <name evidence="1" type="ORF">DCC88_06025</name>
</gene>
<evidence type="ECO:0000313" key="2">
    <source>
        <dbReference type="Proteomes" id="UP000253934"/>
    </source>
</evidence>
<dbReference type="Proteomes" id="UP000253934">
    <property type="component" value="Unassembled WGS sequence"/>
</dbReference>
<proteinExistence type="predicted"/>
<name>A0A369KRK6_9BACT</name>
<dbReference type="EMBL" id="QOVW01000064">
    <property type="protein sequence ID" value="RDB36232.1"/>
    <property type="molecule type" value="Genomic_DNA"/>
</dbReference>
<organism evidence="1 2">
    <name type="scientific">Spirobacillus cienkowskii</name>
    <dbReference type="NCBI Taxonomy" id="495820"/>
    <lineage>
        <taxon>Bacteria</taxon>
        <taxon>Pseudomonadati</taxon>
        <taxon>Bdellovibrionota</taxon>
        <taxon>Oligoflexia</taxon>
        <taxon>Silvanigrellales</taxon>
        <taxon>Spirobacillus</taxon>
    </lineage>
</organism>
<dbReference type="AlphaFoldDB" id="A0A369KRK6"/>
<evidence type="ECO:0000313" key="1">
    <source>
        <dbReference type="EMBL" id="RDB36232.1"/>
    </source>
</evidence>
<comment type="caution">
    <text evidence="1">The sequence shown here is derived from an EMBL/GenBank/DDBJ whole genome shotgun (WGS) entry which is preliminary data.</text>
</comment>
<sequence>MSFDLQKRDVAAQSPRLAPEFKKTSYSELGVTQLKHVKSTRQLEEEAHYPKVLATTPKQHISLISDSRIYALKRRLLAPTWWVEGILLSLGAKEVWFDSLIASKAGEFIVAPPQVTGKNISLMFAVWHEVLSQMFSATGETLSFRFQINKYLSGTQKDILEECKQLEEIWATPMGLFEVKTSKKTKSLSLAKAGSLGLIHHAHIEQEVDGIWLSLSFSQSLQTFYSSQNKVFRSHSPRPSYVSINPVVIQSMGRRASIKKVINYLYLEYSKQELNDAVINNWHSVPIECKNINSFHKEMLVNVPSLYDHGVLGWNISAPNMKLSELKNKISENKQFQCQNVGTVVYCWQLSHQAKEAIELEQAISDKLTALSHNFAMESQQQTTASHAFSKYIAASQPDETLFPEPPADELKKARKEKALKIEKFEKKAEKKVVVPKSEPLNKKIIKKVPPCTLFDSTESPHLNVSSKVVQDTVSPRKSLVKKKVISVKDTLSDNEFLVLVSEFYEALKPLQKKAFERERAGMTPEQFRVYMTPILKRKISKKTI</sequence>
<accession>A0A369KRK6</accession>
<reference evidence="1" key="1">
    <citation type="submission" date="2018-04" db="EMBL/GenBank/DDBJ databases">
        <title>Draft genome sequence of the Candidatus Spirobacillus cienkowskii, a pathogen of freshwater Daphnia species, reconstructed from hemolymph metagenomic reads.</title>
        <authorList>
            <person name="Bresciani L."/>
            <person name="Lemos L.N."/>
            <person name="Wale N."/>
            <person name="Lin J.Y."/>
            <person name="Fernandes G.R."/>
            <person name="Duffy M.A."/>
            <person name="Rodrigues J.M."/>
        </authorList>
    </citation>
    <scope>NUCLEOTIDE SEQUENCE [LARGE SCALE GENOMIC DNA]</scope>
    <source>
        <strain evidence="1">Binning01</strain>
    </source>
</reference>
<keyword evidence="2" id="KW-1185">Reference proteome</keyword>
<protein>
    <submittedName>
        <fullName evidence="1">Uncharacterized protein</fullName>
    </submittedName>
</protein>
<dbReference type="RefSeq" id="WP_338636882.1">
    <property type="nucleotide sequence ID" value="NZ_CP146516.1"/>
</dbReference>